<name>A0A7C9PEQ1_9BURK</name>
<protein>
    <recommendedName>
        <fullName evidence="3">Sulfotransferase domain-containing protein</fullName>
    </recommendedName>
</protein>
<reference evidence="1 2" key="1">
    <citation type="submission" date="2020-02" db="EMBL/GenBank/DDBJ databases">
        <title>Ideonella bacterium strain TBM-1.</title>
        <authorList>
            <person name="Chen W.-M."/>
        </authorList>
    </citation>
    <scope>NUCLEOTIDE SEQUENCE [LARGE SCALE GENOMIC DNA]</scope>
    <source>
        <strain evidence="1 2">TBM-1</strain>
    </source>
</reference>
<dbReference type="InterPro" id="IPR027417">
    <property type="entry name" value="P-loop_NTPase"/>
</dbReference>
<gene>
    <name evidence="1" type="ORF">G3A44_01755</name>
</gene>
<organism evidence="1 2">
    <name type="scientific">Ideonella livida</name>
    <dbReference type="NCBI Taxonomy" id="2707176"/>
    <lineage>
        <taxon>Bacteria</taxon>
        <taxon>Pseudomonadati</taxon>
        <taxon>Pseudomonadota</taxon>
        <taxon>Betaproteobacteria</taxon>
        <taxon>Burkholderiales</taxon>
        <taxon>Sphaerotilaceae</taxon>
        <taxon>Ideonella</taxon>
    </lineage>
</organism>
<sequence>MTVIDLPTRQARRPRQPLTEAQVLALLERPAPPEQAAAEALPAPSGGSPLARRMKASKLYVFTLPKAGTYFLAELASRLGWYHSGIHLGEDHYLDTAAQSLAENAHNPSAVRRQQPFTRTLAELPAGALCVGHMPPLYFNRPHQAEVAVLACRRHPREALVSEFIDFRFRRDDELVRWIHPRTVPDHLAAFTLYLRQHGPVMADIVATWVAYHQLRQSSWYVRTRPIGEYAAVDFETLMGADPLPALRTIARAFGQRLDDANLLDLHARAKAADNKTKAVGQRFPIPREALWTPQAEAAYQDLGMPELARLLGYPG</sequence>
<comment type="caution">
    <text evidence="1">The sequence shown here is derived from an EMBL/GenBank/DDBJ whole genome shotgun (WGS) entry which is preliminary data.</text>
</comment>
<accession>A0A7C9PEQ1</accession>
<evidence type="ECO:0000313" key="1">
    <source>
        <dbReference type="EMBL" id="NDY89915.1"/>
    </source>
</evidence>
<dbReference type="Gene3D" id="3.40.50.300">
    <property type="entry name" value="P-loop containing nucleotide triphosphate hydrolases"/>
    <property type="match status" value="1"/>
</dbReference>
<evidence type="ECO:0000313" key="2">
    <source>
        <dbReference type="Proteomes" id="UP000484255"/>
    </source>
</evidence>
<evidence type="ECO:0008006" key="3">
    <source>
        <dbReference type="Google" id="ProtNLM"/>
    </source>
</evidence>
<dbReference type="Proteomes" id="UP000484255">
    <property type="component" value="Unassembled WGS sequence"/>
</dbReference>
<dbReference type="EMBL" id="JAAGOH010000001">
    <property type="protein sequence ID" value="NDY89915.1"/>
    <property type="molecule type" value="Genomic_DNA"/>
</dbReference>
<dbReference type="SUPFAM" id="SSF52540">
    <property type="entry name" value="P-loop containing nucleoside triphosphate hydrolases"/>
    <property type="match status" value="1"/>
</dbReference>
<keyword evidence="2" id="KW-1185">Reference proteome</keyword>
<dbReference type="RefSeq" id="WP_163455756.1">
    <property type="nucleotide sequence ID" value="NZ_JAAGOH010000001.1"/>
</dbReference>
<dbReference type="AlphaFoldDB" id="A0A7C9PEQ1"/>
<proteinExistence type="predicted"/>